<dbReference type="EMBL" id="JADFFK010000017">
    <property type="protein sequence ID" value="MBE9639253.1"/>
    <property type="molecule type" value="Genomic_DNA"/>
</dbReference>
<reference evidence="1 2" key="1">
    <citation type="journal article" date="2021" name="Int. J. Syst. Evol. Microbiol.">
        <title>Salipiger mangrovisoli sp. nov., isolated from mangrove soil and the proposal for the reclassification of Paraphaeobacter pallidus as Salipiger pallidus comb. nov.</title>
        <authorList>
            <person name="Du J."/>
            <person name="Liu Y."/>
            <person name="Pei T."/>
            <person name="Deng M.R."/>
            <person name="Zhu H."/>
        </authorList>
    </citation>
    <scope>NUCLEOTIDE SEQUENCE [LARGE SCALE GENOMIC DNA]</scope>
    <source>
        <strain evidence="1 2">6D45A</strain>
    </source>
</reference>
<comment type="caution">
    <text evidence="1">The sequence shown here is derived from an EMBL/GenBank/DDBJ whole genome shotgun (WGS) entry which is preliminary data.</text>
</comment>
<organism evidence="1 2">
    <name type="scientific">Salipiger mangrovisoli</name>
    <dbReference type="NCBI Taxonomy" id="2865933"/>
    <lineage>
        <taxon>Bacteria</taxon>
        <taxon>Pseudomonadati</taxon>
        <taxon>Pseudomonadota</taxon>
        <taxon>Alphaproteobacteria</taxon>
        <taxon>Rhodobacterales</taxon>
        <taxon>Roseobacteraceae</taxon>
        <taxon>Salipiger</taxon>
    </lineage>
</organism>
<dbReference type="RefSeq" id="WP_194136538.1">
    <property type="nucleotide sequence ID" value="NZ_JADFFK010000017.1"/>
</dbReference>
<evidence type="ECO:0000313" key="1">
    <source>
        <dbReference type="EMBL" id="MBE9639253.1"/>
    </source>
</evidence>
<name>A0ABR9X6L7_9RHOB</name>
<protein>
    <submittedName>
        <fullName evidence="1">MHC class I heavy chain</fullName>
    </submittedName>
</protein>
<sequence>MSKDWKNIQIIECEAGDGSTITIFRQSSGRQERYVLGNGQEVTANADGSFSIPGANSVLSVESV</sequence>
<dbReference type="Proteomes" id="UP000607796">
    <property type="component" value="Unassembled WGS sequence"/>
</dbReference>
<proteinExistence type="predicted"/>
<gene>
    <name evidence="1" type="ORF">IQ782_20565</name>
</gene>
<evidence type="ECO:0000313" key="2">
    <source>
        <dbReference type="Proteomes" id="UP000607796"/>
    </source>
</evidence>
<accession>A0ABR9X6L7</accession>
<keyword evidence="2" id="KW-1185">Reference proteome</keyword>